<evidence type="ECO:0000256" key="2">
    <source>
        <dbReference type="SAM" id="Phobius"/>
    </source>
</evidence>
<organism evidence="3 4">
    <name type="scientific">Nocardia bhagyanarayanae</name>
    <dbReference type="NCBI Taxonomy" id="1215925"/>
    <lineage>
        <taxon>Bacteria</taxon>
        <taxon>Bacillati</taxon>
        <taxon>Actinomycetota</taxon>
        <taxon>Actinomycetes</taxon>
        <taxon>Mycobacteriales</taxon>
        <taxon>Nocardiaceae</taxon>
        <taxon>Nocardia</taxon>
    </lineage>
</organism>
<dbReference type="Proteomes" id="UP000316331">
    <property type="component" value="Unassembled WGS sequence"/>
</dbReference>
<dbReference type="InterPro" id="IPR001646">
    <property type="entry name" value="5peptide_repeat"/>
</dbReference>
<accession>A0A543FDY1</accession>
<feature type="region of interest" description="Disordered" evidence="1">
    <location>
        <begin position="310"/>
        <end position="336"/>
    </location>
</feature>
<comment type="caution">
    <text evidence="3">The sequence shown here is derived from an EMBL/GenBank/DDBJ whole genome shotgun (WGS) entry which is preliminary data.</text>
</comment>
<dbReference type="Gene3D" id="2.160.20.80">
    <property type="entry name" value="E3 ubiquitin-protein ligase SopA"/>
    <property type="match status" value="1"/>
</dbReference>
<dbReference type="AlphaFoldDB" id="A0A543FDY1"/>
<evidence type="ECO:0000256" key="1">
    <source>
        <dbReference type="SAM" id="MobiDB-lite"/>
    </source>
</evidence>
<evidence type="ECO:0000313" key="3">
    <source>
        <dbReference type="EMBL" id="TQM32037.1"/>
    </source>
</evidence>
<keyword evidence="2" id="KW-0812">Transmembrane</keyword>
<feature type="transmembrane region" description="Helical" evidence="2">
    <location>
        <begin position="28"/>
        <end position="49"/>
    </location>
</feature>
<sequence>MGGAAAVTVVSVTYSTRAFWTIAAQPLATVFTGAGAVTAACLILFNGHLVRRQEDKHHRETAAREGEIALRDRYTSIAGQLADNSPAVRMAGVYALVALSDDWHAFGNDQERRVCVDLLRAYIRVPMPEPVDAPDGLSGAGEREVRQSIVRSISYRRQLAQGDDRSWSSIKTTFWRSILPGCALQDCKMPGWQLTGAVLTEASLAGADLSAAILRSARLERADLTKVNLQGADLRNAAAAGANFEKTDLSGAYLSEADLSGANLTEARLSTAALLAAKLTGADLTRADLSGADLRSADLTGVIYSADTRWPDGFRPPPDSTSSSPSSTETTVGRPPFAFGRLDRVWQRLDRR</sequence>
<gene>
    <name evidence="3" type="ORF">FB390_3707</name>
</gene>
<name>A0A543FDY1_9NOCA</name>
<keyword evidence="2" id="KW-0472">Membrane</keyword>
<protein>
    <submittedName>
        <fullName evidence="3">Uncharacterized protein YjbI with pentapeptide repeats</fullName>
    </submittedName>
</protein>
<dbReference type="PANTHER" id="PTHR14136">
    <property type="entry name" value="BTB_POZ DOMAIN-CONTAINING PROTEIN KCTD9"/>
    <property type="match status" value="1"/>
</dbReference>
<dbReference type="SUPFAM" id="SSF141571">
    <property type="entry name" value="Pentapeptide repeat-like"/>
    <property type="match status" value="1"/>
</dbReference>
<dbReference type="EMBL" id="VFPG01000001">
    <property type="protein sequence ID" value="TQM32037.1"/>
    <property type="molecule type" value="Genomic_DNA"/>
</dbReference>
<dbReference type="InterPro" id="IPR051082">
    <property type="entry name" value="Pentapeptide-BTB/POZ_domain"/>
</dbReference>
<reference evidence="3 4" key="1">
    <citation type="submission" date="2019-06" db="EMBL/GenBank/DDBJ databases">
        <title>Sequencing the genomes of 1000 actinobacteria strains.</title>
        <authorList>
            <person name="Klenk H.-P."/>
        </authorList>
    </citation>
    <scope>NUCLEOTIDE SEQUENCE [LARGE SCALE GENOMIC DNA]</scope>
    <source>
        <strain evidence="3 4">DSM 103495</strain>
    </source>
</reference>
<keyword evidence="2" id="KW-1133">Transmembrane helix</keyword>
<proteinExistence type="predicted"/>
<keyword evidence="4" id="KW-1185">Reference proteome</keyword>
<dbReference type="Pfam" id="PF00805">
    <property type="entry name" value="Pentapeptide"/>
    <property type="match status" value="3"/>
</dbReference>
<dbReference type="PANTHER" id="PTHR14136:SF17">
    <property type="entry name" value="BTB_POZ DOMAIN-CONTAINING PROTEIN KCTD9"/>
    <property type="match status" value="1"/>
</dbReference>
<evidence type="ECO:0000313" key="4">
    <source>
        <dbReference type="Proteomes" id="UP000316331"/>
    </source>
</evidence>
<feature type="compositionally biased region" description="Low complexity" evidence="1">
    <location>
        <begin position="320"/>
        <end position="331"/>
    </location>
</feature>